<evidence type="ECO:0000313" key="6">
    <source>
        <dbReference type="EMBL" id="GAA3047618.1"/>
    </source>
</evidence>
<organism evidence="6 7">
    <name type="scientific">Streptomyces glomeratus</name>
    <dbReference type="NCBI Taxonomy" id="284452"/>
    <lineage>
        <taxon>Bacteria</taxon>
        <taxon>Bacillati</taxon>
        <taxon>Actinomycetota</taxon>
        <taxon>Actinomycetes</taxon>
        <taxon>Kitasatosporales</taxon>
        <taxon>Streptomycetaceae</taxon>
        <taxon>Streptomyces</taxon>
    </lineage>
</organism>
<evidence type="ECO:0000313" key="7">
    <source>
        <dbReference type="Proteomes" id="UP001501532"/>
    </source>
</evidence>
<dbReference type="SUPFAM" id="SSF50978">
    <property type="entry name" value="WD40 repeat-like"/>
    <property type="match status" value="1"/>
</dbReference>
<dbReference type="InterPro" id="IPR020472">
    <property type="entry name" value="WD40_PAC1"/>
</dbReference>
<dbReference type="InterPro" id="IPR001680">
    <property type="entry name" value="WD40_rpt"/>
</dbReference>
<evidence type="ECO:0000256" key="2">
    <source>
        <dbReference type="ARBA" id="ARBA00022737"/>
    </source>
</evidence>
<dbReference type="Pfam" id="PF00400">
    <property type="entry name" value="WD40"/>
    <property type="match status" value="6"/>
</dbReference>
<dbReference type="PANTHER" id="PTHR19879:SF9">
    <property type="entry name" value="TRANSCRIPTION INITIATION FACTOR TFIID SUBUNIT 5"/>
    <property type="match status" value="1"/>
</dbReference>
<name>A0ABP6LJU4_9ACTN</name>
<dbReference type="CDD" id="cd00200">
    <property type="entry name" value="WD40"/>
    <property type="match status" value="1"/>
</dbReference>
<protein>
    <recommendedName>
        <fullName evidence="8">Anaphase-promoting complex subunit 4 WD40 domain-containing protein</fullName>
    </recommendedName>
</protein>
<dbReference type="PROSITE" id="PS00678">
    <property type="entry name" value="WD_REPEATS_1"/>
    <property type="match status" value="3"/>
</dbReference>
<gene>
    <name evidence="6" type="ORF">GCM10010448_33280</name>
</gene>
<dbReference type="SMART" id="SM00320">
    <property type="entry name" value="WD40"/>
    <property type="match status" value="6"/>
</dbReference>
<feature type="repeat" description="WD" evidence="3">
    <location>
        <begin position="278"/>
        <end position="319"/>
    </location>
</feature>
<evidence type="ECO:0000256" key="1">
    <source>
        <dbReference type="ARBA" id="ARBA00022574"/>
    </source>
</evidence>
<evidence type="ECO:0000256" key="3">
    <source>
        <dbReference type="PROSITE-ProRule" id="PRU00221"/>
    </source>
</evidence>
<proteinExistence type="predicted"/>
<sequence length="571" mass="60433">MAAQGSAERGRTASANTSPAGPVQPLALGQLPKQRPGRPAFAAQAPAKRRPGPLSAGLTPAGSPLCSARRAVASPPCCALASSRACAARRRQVRSRPPYASWINEARDRLRLHRQLTEAARTWDGLNRDPGALYRGTRLTAAEEVFRLTDVESDLTSVERDFLTCSSTARRHEEEAAGRTTRRLRQFTVALSILLVLSLTAGLIAWQQFRASEHQRHEVLTAQRIALSRQLATESDGLLGTNPDLASLLAVKAYQTSPTKEATASLMAAAALPLRRRLTGYAVAVESVAFSPDGHTLASGDGDGKVRLCDAMTGKLRTTLRTPGGVESVAFSPNGRTVATGEFDGKARLWDTATGKLRTVLRTPGGVESVAFSPDGHTVAGGGFDGVRLWDATTGKVRTTLTGHTDTVESVTFSPNGHTLATGGDDGKVRLWDLATGRLRTTLTGAWRGSRPQTDPKGDSEAVESVAFSPDGHTLASGGDDNDSAVRLWDVATSGLRTTLTGHPGGVESVAFSPNGRALASGGDDGKVQLWDVSLSDPLSAMRKIYQAVHRTFTRSERSMYLAGQSSGTPA</sequence>
<reference evidence="7" key="1">
    <citation type="journal article" date="2019" name="Int. J. Syst. Evol. Microbiol.">
        <title>The Global Catalogue of Microorganisms (GCM) 10K type strain sequencing project: providing services to taxonomists for standard genome sequencing and annotation.</title>
        <authorList>
            <consortium name="The Broad Institute Genomics Platform"/>
            <consortium name="The Broad Institute Genome Sequencing Center for Infectious Disease"/>
            <person name="Wu L."/>
            <person name="Ma J."/>
        </authorList>
    </citation>
    <scope>NUCLEOTIDE SEQUENCE [LARGE SCALE GENOMIC DNA]</scope>
    <source>
        <strain evidence="7">JCM 9091</strain>
    </source>
</reference>
<keyword evidence="5" id="KW-0472">Membrane</keyword>
<dbReference type="InterPro" id="IPR015943">
    <property type="entry name" value="WD40/YVTN_repeat-like_dom_sf"/>
</dbReference>
<dbReference type="PROSITE" id="PS50294">
    <property type="entry name" value="WD_REPEATS_REGION"/>
    <property type="match status" value="4"/>
</dbReference>
<evidence type="ECO:0000256" key="4">
    <source>
        <dbReference type="SAM" id="MobiDB-lite"/>
    </source>
</evidence>
<evidence type="ECO:0000256" key="5">
    <source>
        <dbReference type="SAM" id="Phobius"/>
    </source>
</evidence>
<keyword evidence="2" id="KW-0677">Repeat</keyword>
<keyword evidence="7" id="KW-1185">Reference proteome</keyword>
<dbReference type="Gene3D" id="2.130.10.10">
    <property type="entry name" value="YVTN repeat-like/Quinoprotein amine dehydrogenase"/>
    <property type="match status" value="3"/>
</dbReference>
<comment type="caution">
    <text evidence="6">The sequence shown here is derived from an EMBL/GenBank/DDBJ whole genome shotgun (WGS) entry which is preliminary data.</text>
</comment>
<dbReference type="PRINTS" id="PR00320">
    <property type="entry name" value="GPROTEINBRPT"/>
</dbReference>
<keyword evidence="5" id="KW-1133">Transmembrane helix</keyword>
<feature type="repeat" description="WD" evidence="3">
    <location>
        <begin position="500"/>
        <end position="541"/>
    </location>
</feature>
<dbReference type="Proteomes" id="UP001501532">
    <property type="component" value="Unassembled WGS sequence"/>
</dbReference>
<accession>A0ABP6LJU4</accession>
<dbReference type="InterPro" id="IPR019775">
    <property type="entry name" value="WD40_repeat_CS"/>
</dbReference>
<dbReference type="PANTHER" id="PTHR19879">
    <property type="entry name" value="TRANSCRIPTION INITIATION FACTOR TFIID"/>
    <property type="match status" value="1"/>
</dbReference>
<dbReference type="EMBL" id="BAAAUF010000022">
    <property type="protein sequence ID" value="GAA3047618.1"/>
    <property type="molecule type" value="Genomic_DNA"/>
</dbReference>
<feature type="transmembrane region" description="Helical" evidence="5">
    <location>
        <begin position="187"/>
        <end position="206"/>
    </location>
</feature>
<feature type="repeat" description="WD" evidence="3">
    <location>
        <begin position="401"/>
        <end position="442"/>
    </location>
</feature>
<dbReference type="PROSITE" id="PS50082">
    <property type="entry name" value="WD_REPEATS_2"/>
    <property type="match status" value="4"/>
</dbReference>
<feature type="repeat" description="WD" evidence="3">
    <location>
        <begin position="326"/>
        <end position="360"/>
    </location>
</feature>
<dbReference type="InterPro" id="IPR036322">
    <property type="entry name" value="WD40_repeat_dom_sf"/>
</dbReference>
<evidence type="ECO:0008006" key="8">
    <source>
        <dbReference type="Google" id="ProtNLM"/>
    </source>
</evidence>
<keyword evidence="1 3" id="KW-0853">WD repeat</keyword>
<keyword evidence="5" id="KW-0812">Transmembrane</keyword>
<feature type="region of interest" description="Disordered" evidence="4">
    <location>
        <begin position="1"/>
        <end position="56"/>
    </location>
</feature>